<accession>A0A1X2A6M2</accession>
<reference evidence="3 4" key="1">
    <citation type="journal article" date="2015" name="Emerg. Microbes Infect.">
        <title>Characterization of 17 strains belonging to the Mycobacterium simiae complex and description of Mycobacterium paraense sp. nov.</title>
        <authorList>
            <person name="Fusco da Costa A.R."/>
            <person name="Fedrizzi T."/>
            <person name="Lopes M.L."/>
            <person name="Pecorari M."/>
            <person name="Oliveira da Costa W.L."/>
            <person name="Giacobazzi E."/>
            <person name="da Costa Bahia J.R."/>
            <person name="De Sanctis V."/>
            <person name="Batista Lima K.V."/>
            <person name="Bertorelli R."/>
            <person name="Grottola A."/>
            <person name="Fabio A."/>
            <person name="Mariottini A."/>
            <person name="Ferretti P."/>
            <person name="Di Leva F."/>
            <person name="Fregni Serpini G."/>
            <person name="Tagliazucchi S."/>
            <person name="Rumpianesi F."/>
            <person name="Jousson O."/>
            <person name="Segata N."/>
            <person name="Tortoli E."/>
        </authorList>
    </citation>
    <scope>NUCLEOTIDE SEQUENCE [LARGE SCALE GENOMIC DNA]</scope>
    <source>
        <strain evidence="3 4">IEC33</strain>
    </source>
</reference>
<dbReference type="EMBL" id="LQPN01000063">
    <property type="protein sequence ID" value="ORW41612.1"/>
    <property type="molecule type" value="Genomic_DNA"/>
</dbReference>
<dbReference type="InterPro" id="IPR025745">
    <property type="entry name" value="Mrr-like_N_dom"/>
</dbReference>
<feature type="region of interest" description="Disordered" evidence="1">
    <location>
        <begin position="43"/>
        <end position="96"/>
    </location>
</feature>
<evidence type="ECO:0000313" key="4">
    <source>
        <dbReference type="Proteomes" id="UP000193285"/>
    </source>
</evidence>
<evidence type="ECO:0000259" key="2">
    <source>
        <dbReference type="Pfam" id="PF14338"/>
    </source>
</evidence>
<dbReference type="Pfam" id="PF14338">
    <property type="entry name" value="Mrr_N"/>
    <property type="match status" value="1"/>
</dbReference>
<dbReference type="OrthoDB" id="291940at2"/>
<protein>
    <recommendedName>
        <fullName evidence="2">Restriction system protein Mrr-like N-terminal domain-containing protein</fullName>
    </recommendedName>
</protein>
<name>A0A1X2A6M2_9MYCO</name>
<gene>
    <name evidence="3" type="ORF">AWB90_20125</name>
</gene>
<feature type="domain" description="Restriction system protein Mrr-like N-terminal" evidence="2">
    <location>
        <begin position="102"/>
        <end position="187"/>
    </location>
</feature>
<comment type="caution">
    <text evidence="3">The sequence shown here is derived from an EMBL/GenBank/DDBJ whole genome shotgun (WGS) entry which is preliminary data.</text>
</comment>
<feature type="compositionally biased region" description="Low complexity" evidence="1">
    <location>
        <begin position="43"/>
        <end position="63"/>
    </location>
</feature>
<dbReference type="Proteomes" id="UP000193285">
    <property type="component" value="Unassembled WGS sequence"/>
</dbReference>
<sequence length="194" mass="21436">MEIAMCPMIDLDADIFEYLQARATPFVDTPNTVLRRELGLPEVSESPAASAAGTSTPSPSSVVAERRPVRPTPGVGRRPQKKQKASRQRTRAATGTLLPEDSYIQPLLKVLDDAGGKAPFRDVVDAVGKLMHDKFLPADFETLDSGGIRWQSRLQFVRLRLVERGLLERDSPRGIWVISEAGRKELEESRNSGE</sequence>
<feature type="compositionally biased region" description="Basic residues" evidence="1">
    <location>
        <begin position="78"/>
        <end position="90"/>
    </location>
</feature>
<proteinExistence type="predicted"/>
<evidence type="ECO:0000256" key="1">
    <source>
        <dbReference type="SAM" id="MobiDB-lite"/>
    </source>
</evidence>
<evidence type="ECO:0000313" key="3">
    <source>
        <dbReference type="EMBL" id="ORW41612.1"/>
    </source>
</evidence>
<dbReference type="AlphaFoldDB" id="A0A1X2A6M2"/>
<organism evidence="3 4">
    <name type="scientific">Mycobacterium paraense</name>
    <dbReference type="NCBI Taxonomy" id="767916"/>
    <lineage>
        <taxon>Bacteria</taxon>
        <taxon>Bacillati</taxon>
        <taxon>Actinomycetota</taxon>
        <taxon>Actinomycetes</taxon>
        <taxon>Mycobacteriales</taxon>
        <taxon>Mycobacteriaceae</taxon>
        <taxon>Mycobacterium</taxon>
        <taxon>Mycobacterium simiae complex</taxon>
    </lineage>
</organism>